<protein>
    <recommendedName>
        <fullName evidence="2">NADH dehydrogenase [ubiquinone] 1 alpha subcomplex subunit 12</fullName>
    </recommendedName>
</protein>
<comment type="similarity">
    <text evidence="1 2">Belongs to the complex I NDUFA12 subunit family.</text>
</comment>
<dbReference type="PANTHER" id="PTHR12910:SF2">
    <property type="entry name" value="NADH DEHYDROGENASE [UBIQUINONE] 1 ALPHA SUBCOMPLEX SUBUNIT 12"/>
    <property type="match status" value="1"/>
</dbReference>
<keyword evidence="2" id="KW-0999">Mitochondrion inner membrane</keyword>
<evidence type="ECO:0000256" key="1">
    <source>
        <dbReference type="ARBA" id="ARBA00007355"/>
    </source>
</evidence>
<comment type="subunit">
    <text evidence="2">Complex I is composed of 45 different subunits.</text>
</comment>
<dbReference type="RefSeq" id="XP_064076505.1">
    <property type="nucleotide sequence ID" value="XM_064220435.1"/>
</dbReference>
<keyword evidence="2" id="KW-0249">Electron transport</keyword>
<accession>A0ABM4AYY4</accession>
<keyword evidence="2" id="KW-0496">Mitochondrion</keyword>
<sequence>MIIKLLALDKWARLVKIIFKNGGPIKSIFKLWRTDTLKDGKFVGYDSYGNKYYENPNYMLGRSRWVEYNPAVKWDYDASQVTAEWFGWLHYKTDQVPCEDCAKYCLMSCCYVHKWLLPHSENFSGTDQAFYPYSTTRKRIYVWDGKSSCSRLSH</sequence>
<keyword evidence="3" id="KW-1185">Reference proteome</keyword>
<dbReference type="InterPro" id="IPR007763">
    <property type="entry name" value="NDUFA12"/>
</dbReference>
<keyword evidence="2" id="KW-0813">Transport</keyword>
<keyword evidence="2" id="KW-0472">Membrane</keyword>
<comment type="function">
    <text evidence="2">Accessory subunit of the mitochondrial membrane respiratory chain NADH dehydrogenase (Complex I), that is believed not to be involved in catalysis. Complex I functions in the transfer of electrons from NADH to the respiratory chain. The immediate electron acceptor for the enzyme is believed to be ubiquinone.</text>
</comment>
<comment type="subcellular location">
    <subcellularLocation>
        <location evidence="2">Mitochondrion inner membrane</location>
        <topology evidence="2">Peripheral membrane protein</topology>
        <orientation evidence="2">Matrix side</orientation>
    </subcellularLocation>
</comment>
<dbReference type="Pfam" id="PF05071">
    <property type="entry name" value="NDUFA12"/>
    <property type="match status" value="1"/>
</dbReference>
<organism evidence="3 4">
    <name type="scientific">Vanessa tameamea</name>
    <name type="common">Kamehameha butterfly</name>
    <dbReference type="NCBI Taxonomy" id="334116"/>
    <lineage>
        <taxon>Eukaryota</taxon>
        <taxon>Metazoa</taxon>
        <taxon>Ecdysozoa</taxon>
        <taxon>Arthropoda</taxon>
        <taxon>Hexapoda</taxon>
        <taxon>Insecta</taxon>
        <taxon>Pterygota</taxon>
        <taxon>Neoptera</taxon>
        <taxon>Endopterygota</taxon>
        <taxon>Lepidoptera</taxon>
        <taxon>Glossata</taxon>
        <taxon>Ditrysia</taxon>
        <taxon>Papilionoidea</taxon>
        <taxon>Nymphalidae</taxon>
        <taxon>Nymphalinae</taxon>
        <taxon>Vanessa</taxon>
    </lineage>
</organism>
<evidence type="ECO:0000313" key="3">
    <source>
        <dbReference type="Proteomes" id="UP001652626"/>
    </source>
</evidence>
<dbReference type="GeneID" id="113404213"/>
<keyword evidence="2" id="KW-0679">Respiratory chain</keyword>
<dbReference type="PANTHER" id="PTHR12910">
    <property type="entry name" value="NADH-UBIQUINONE OXIDOREDUCTASE SUBUNIT B17.2"/>
    <property type="match status" value="1"/>
</dbReference>
<reference evidence="4" key="1">
    <citation type="submission" date="2025-08" db="UniProtKB">
        <authorList>
            <consortium name="RefSeq"/>
        </authorList>
    </citation>
    <scope>IDENTIFICATION</scope>
    <source>
        <tissue evidence="4">Whole body</tissue>
    </source>
</reference>
<dbReference type="Proteomes" id="UP001652626">
    <property type="component" value="Chromosome Z"/>
</dbReference>
<gene>
    <name evidence="4" type="primary">LOC113404213</name>
</gene>
<proteinExistence type="inferred from homology"/>
<name>A0ABM4AYY4_VANTA</name>
<evidence type="ECO:0000256" key="2">
    <source>
        <dbReference type="RuleBase" id="RU363103"/>
    </source>
</evidence>
<evidence type="ECO:0000313" key="4">
    <source>
        <dbReference type="RefSeq" id="XP_064076505.1"/>
    </source>
</evidence>